<reference evidence="3" key="1">
    <citation type="submission" date="2019-07" db="EMBL/GenBank/DDBJ databases">
        <title>De Novo Assembly of kiwifruit Actinidia rufa.</title>
        <authorList>
            <person name="Sugita-Konishi S."/>
            <person name="Sato K."/>
            <person name="Mori E."/>
            <person name="Abe Y."/>
            <person name="Kisaki G."/>
            <person name="Hamano K."/>
            <person name="Suezawa K."/>
            <person name="Otani M."/>
            <person name="Fukuda T."/>
            <person name="Manabe T."/>
            <person name="Gomi K."/>
            <person name="Tabuchi M."/>
            <person name="Akimitsu K."/>
            <person name="Kataoka I."/>
        </authorList>
    </citation>
    <scope>NUCLEOTIDE SEQUENCE [LARGE SCALE GENOMIC DNA]</scope>
    <source>
        <strain evidence="3">cv. Fuchu</strain>
    </source>
</reference>
<keyword evidence="3" id="KW-1185">Reference proteome</keyword>
<accession>A0A7J0DGC4</accession>
<protein>
    <submittedName>
        <fullName evidence="2">Uncharacterized protein</fullName>
    </submittedName>
</protein>
<dbReference type="AlphaFoldDB" id="A0A7J0DGC4"/>
<name>A0A7J0DGC4_9ERIC</name>
<dbReference type="EMBL" id="BJWL01000200">
    <property type="protein sequence ID" value="GFS33948.1"/>
    <property type="molecule type" value="Genomic_DNA"/>
</dbReference>
<proteinExistence type="predicted"/>
<comment type="caution">
    <text evidence="2">The sequence shown here is derived from an EMBL/GenBank/DDBJ whole genome shotgun (WGS) entry which is preliminary data.</text>
</comment>
<evidence type="ECO:0000313" key="2">
    <source>
        <dbReference type="EMBL" id="GFS33948.1"/>
    </source>
</evidence>
<evidence type="ECO:0000313" key="3">
    <source>
        <dbReference type="Proteomes" id="UP000585474"/>
    </source>
</evidence>
<gene>
    <name evidence="2" type="ORF">Acr_00g0031420</name>
</gene>
<feature type="region of interest" description="Disordered" evidence="1">
    <location>
        <begin position="129"/>
        <end position="160"/>
    </location>
</feature>
<evidence type="ECO:0000256" key="1">
    <source>
        <dbReference type="SAM" id="MobiDB-lite"/>
    </source>
</evidence>
<feature type="compositionally biased region" description="Polar residues" evidence="1">
    <location>
        <begin position="129"/>
        <end position="140"/>
    </location>
</feature>
<sequence>MSCDEFRCLYSLSLLPDSRWYYFKARLDKDLLSGSPSNVKGWKKRFFFTFRDEWEFFSSMPPSMGIPRVPRSWGALEKSFNKLSALTENEAKRTAEVLEKIGPGGYFEVSKVLGSKTFKKCFARDRMEVSSSGGENNTSGDEGESRLYQGDLQRGSPSRSNSVEYLGVIRGDIGRISRKVFPDTPDLTLLRWLGGKVQAMSSQISLSTLTKKAGENKAATKDASSAATSQPPLKGIIIQEKHSREDMNNFKDAVIDSAATYFNYGFEFYKRQLLYHYPNLVVDLAGMEMDTD</sequence>
<organism evidence="2 3">
    <name type="scientific">Actinidia rufa</name>
    <dbReference type="NCBI Taxonomy" id="165716"/>
    <lineage>
        <taxon>Eukaryota</taxon>
        <taxon>Viridiplantae</taxon>
        <taxon>Streptophyta</taxon>
        <taxon>Embryophyta</taxon>
        <taxon>Tracheophyta</taxon>
        <taxon>Spermatophyta</taxon>
        <taxon>Magnoliopsida</taxon>
        <taxon>eudicotyledons</taxon>
        <taxon>Gunneridae</taxon>
        <taxon>Pentapetalae</taxon>
        <taxon>asterids</taxon>
        <taxon>Ericales</taxon>
        <taxon>Actinidiaceae</taxon>
        <taxon>Actinidia</taxon>
    </lineage>
</organism>
<dbReference type="Proteomes" id="UP000585474">
    <property type="component" value="Unassembled WGS sequence"/>
</dbReference>